<dbReference type="SUPFAM" id="SSF55874">
    <property type="entry name" value="ATPase domain of HSP90 chaperone/DNA topoisomerase II/histidine kinase"/>
    <property type="match status" value="1"/>
</dbReference>
<evidence type="ECO:0000256" key="4">
    <source>
        <dbReference type="ARBA" id="ARBA00012438"/>
    </source>
</evidence>
<comment type="cofactor">
    <cofactor evidence="2">
        <name>a divalent metal cation</name>
        <dbReference type="ChEBI" id="CHEBI:60240"/>
    </cofactor>
</comment>
<dbReference type="CDD" id="cd00082">
    <property type="entry name" value="HisKA"/>
    <property type="match status" value="1"/>
</dbReference>
<evidence type="ECO:0000256" key="2">
    <source>
        <dbReference type="ARBA" id="ARBA00001968"/>
    </source>
</evidence>
<dbReference type="PANTHER" id="PTHR45436">
    <property type="entry name" value="SENSOR HISTIDINE KINASE YKOH"/>
    <property type="match status" value="1"/>
</dbReference>
<evidence type="ECO:0000256" key="8">
    <source>
        <dbReference type="ARBA" id="ARBA00022777"/>
    </source>
</evidence>
<feature type="transmembrane region" description="Helical" evidence="12">
    <location>
        <begin position="181"/>
        <end position="202"/>
    </location>
</feature>
<dbReference type="OrthoDB" id="9786919at2"/>
<keyword evidence="11 12" id="KW-0472">Membrane</keyword>
<sequence length="496" mass="53455">MTSPPSAVAPGPPRRWWEWRSWPLRVQLVVVVDLLVLLALVISAFATNVILERSLTQRVDDRLAEQARVFALRGTPGVNGPSGPGPRQLPSEFFVQWYDAQGYAVARLADPQLDSADYPELPDEITPADGGPGDPMTVESADGTTRWRVVYAESEDGTVAVALDIDDVAATMTQLRWIETLIALVVLAALAAVSWAVVRAALRPLSRVEHTAEAIAGGDLTARVPDDLDPRTEVGALSASLNTMLARIEDAVRTREEAARDARESEDRMRRFVADASHELRTPLTSIRGFAELYGRGGAADEATTDRFMARIEQEATRMGVLVEDLLLLARLDQQRPLRRELVDLREIACDAAEDIAVTNPDRPVAGPERDGVPVPVIGDEDRLRQVVGNLVGNVLVHTPEGTVLRIEVEPRTDRAVLVVADDGPGMTTEQSGRAFERFYRADPSRNRADGGSGLGLAIVSALVAGHGGEVAIDTAPGDGTSVTVTLPLVERPPAG</sequence>
<proteinExistence type="predicted"/>
<dbReference type="PROSITE" id="PS50109">
    <property type="entry name" value="HIS_KIN"/>
    <property type="match status" value="1"/>
</dbReference>
<evidence type="ECO:0000256" key="6">
    <source>
        <dbReference type="ARBA" id="ARBA00022679"/>
    </source>
</evidence>
<dbReference type="InterPro" id="IPR036890">
    <property type="entry name" value="HATPase_C_sf"/>
</dbReference>
<dbReference type="SMART" id="SM00388">
    <property type="entry name" value="HisKA"/>
    <property type="match status" value="1"/>
</dbReference>
<evidence type="ECO:0000313" key="15">
    <source>
        <dbReference type="EMBL" id="PJJ57211.1"/>
    </source>
</evidence>
<dbReference type="SUPFAM" id="SSF158472">
    <property type="entry name" value="HAMP domain-like"/>
    <property type="match status" value="1"/>
</dbReference>
<dbReference type="PRINTS" id="PR00344">
    <property type="entry name" value="BCTRLSENSOR"/>
</dbReference>
<protein>
    <recommendedName>
        <fullName evidence="4">histidine kinase</fullName>
        <ecNumber evidence="4">2.7.13.3</ecNumber>
    </recommendedName>
</protein>
<dbReference type="FunFam" id="1.10.287.130:FF:000001">
    <property type="entry name" value="Two-component sensor histidine kinase"/>
    <property type="match status" value="1"/>
</dbReference>
<dbReference type="EMBL" id="PGEZ01000001">
    <property type="protein sequence ID" value="PJJ57211.1"/>
    <property type="molecule type" value="Genomic_DNA"/>
</dbReference>
<evidence type="ECO:0000256" key="9">
    <source>
        <dbReference type="ARBA" id="ARBA00022989"/>
    </source>
</evidence>
<keyword evidence="10" id="KW-0902">Two-component regulatory system</keyword>
<feature type="transmembrane region" description="Helical" evidence="12">
    <location>
        <begin position="26"/>
        <end position="51"/>
    </location>
</feature>
<evidence type="ECO:0000256" key="12">
    <source>
        <dbReference type="SAM" id="Phobius"/>
    </source>
</evidence>
<dbReference type="GO" id="GO:0000155">
    <property type="term" value="F:phosphorelay sensor kinase activity"/>
    <property type="evidence" value="ECO:0007669"/>
    <property type="project" value="InterPro"/>
</dbReference>
<dbReference type="Pfam" id="PF00672">
    <property type="entry name" value="HAMP"/>
    <property type="match status" value="1"/>
</dbReference>
<dbReference type="CDD" id="cd06225">
    <property type="entry name" value="HAMP"/>
    <property type="match status" value="1"/>
</dbReference>
<keyword evidence="7 12" id="KW-0812">Transmembrane</keyword>
<dbReference type="SMART" id="SM00387">
    <property type="entry name" value="HATPase_c"/>
    <property type="match status" value="1"/>
</dbReference>
<name>A0A2M9BGZ1_9ACTN</name>
<dbReference type="PROSITE" id="PS50885">
    <property type="entry name" value="HAMP"/>
    <property type="match status" value="1"/>
</dbReference>
<dbReference type="PANTHER" id="PTHR45436:SF5">
    <property type="entry name" value="SENSOR HISTIDINE KINASE TRCS"/>
    <property type="match status" value="1"/>
</dbReference>
<dbReference type="Proteomes" id="UP000230842">
    <property type="component" value="Unassembled WGS sequence"/>
</dbReference>
<dbReference type="GO" id="GO:0005509">
    <property type="term" value="F:calcium ion binding"/>
    <property type="evidence" value="ECO:0007669"/>
    <property type="project" value="UniProtKB-ARBA"/>
</dbReference>
<feature type="domain" description="Histidine kinase" evidence="13">
    <location>
        <begin position="275"/>
        <end position="491"/>
    </location>
</feature>
<dbReference type="InterPro" id="IPR003661">
    <property type="entry name" value="HisK_dim/P_dom"/>
</dbReference>
<dbReference type="Gene3D" id="3.30.565.10">
    <property type="entry name" value="Histidine kinase-like ATPase, C-terminal domain"/>
    <property type="match status" value="1"/>
</dbReference>
<evidence type="ECO:0000256" key="5">
    <source>
        <dbReference type="ARBA" id="ARBA00022553"/>
    </source>
</evidence>
<dbReference type="SUPFAM" id="SSF47384">
    <property type="entry name" value="Homodimeric domain of signal transducing histidine kinase"/>
    <property type="match status" value="1"/>
</dbReference>
<organism evidence="15 16">
    <name type="scientific">Mumia flava</name>
    <dbReference type="NCBI Taxonomy" id="1348852"/>
    <lineage>
        <taxon>Bacteria</taxon>
        <taxon>Bacillati</taxon>
        <taxon>Actinomycetota</taxon>
        <taxon>Actinomycetes</taxon>
        <taxon>Propionibacteriales</taxon>
        <taxon>Nocardioidaceae</taxon>
        <taxon>Mumia</taxon>
    </lineage>
</organism>
<keyword evidence="6" id="KW-0808">Transferase</keyword>
<keyword evidence="8 15" id="KW-0418">Kinase</keyword>
<feature type="domain" description="HAMP" evidence="14">
    <location>
        <begin position="199"/>
        <end position="253"/>
    </location>
</feature>
<evidence type="ECO:0000256" key="7">
    <source>
        <dbReference type="ARBA" id="ARBA00022692"/>
    </source>
</evidence>
<dbReference type="FunFam" id="3.30.565.10:FF:000006">
    <property type="entry name" value="Sensor histidine kinase WalK"/>
    <property type="match status" value="1"/>
</dbReference>
<dbReference type="Gene3D" id="1.10.287.130">
    <property type="match status" value="1"/>
</dbReference>
<evidence type="ECO:0000313" key="16">
    <source>
        <dbReference type="Proteomes" id="UP000230842"/>
    </source>
</evidence>
<dbReference type="SMART" id="SM00304">
    <property type="entry name" value="HAMP"/>
    <property type="match status" value="1"/>
</dbReference>
<dbReference type="AlphaFoldDB" id="A0A2M9BGZ1"/>
<evidence type="ECO:0000256" key="10">
    <source>
        <dbReference type="ARBA" id="ARBA00023012"/>
    </source>
</evidence>
<evidence type="ECO:0000256" key="11">
    <source>
        <dbReference type="ARBA" id="ARBA00023136"/>
    </source>
</evidence>
<dbReference type="InterPro" id="IPR050428">
    <property type="entry name" value="TCS_sensor_his_kinase"/>
</dbReference>
<keyword evidence="16" id="KW-1185">Reference proteome</keyword>
<gene>
    <name evidence="15" type="ORF">CLV56_1435</name>
</gene>
<keyword evidence="9 12" id="KW-1133">Transmembrane helix</keyword>
<evidence type="ECO:0000256" key="1">
    <source>
        <dbReference type="ARBA" id="ARBA00000085"/>
    </source>
</evidence>
<dbReference type="InterPro" id="IPR005467">
    <property type="entry name" value="His_kinase_dom"/>
</dbReference>
<dbReference type="InterPro" id="IPR036097">
    <property type="entry name" value="HisK_dim/P_sf"/>
</dbReference>
<dbReference type="InterPro" id="IPR003594">
    <property type="entry name" value="HATPase_dom"/>
</dbReference>
<comment type="catalytic activity">
    <reaction evidence="1">
        <text>ATP + protein L-histidine = ADP + protein N-phospho-L-histidine.</text>
        <dbReference type="EC" id="2.7.13.3"/>
    </reaction>
</comment>
<dbReference type="Pfam" id="PF02518">
    <property type="entry name" value="HATPase_c"/>
    <property type="match status" value="1"/>
</dbReference>
<dbReference type="GO" id="GO:0005886">
    <property type="term" value="C:plasma membrane"/>
    <property type="evidence" value="ECO:0007669"/>
    <property type="project" value="UniProtKB-SubCell"/>
</dbReference>
<dbReference type="RefSeq" id="WP_100414602.1">
    <property type="nucleotide sequence ID" value="NZ_PGEZ01000001.1"/>
</dbReference>
<dbReference type="CDD" id="cd00075">
    <property type="entry name" value="HATPase"/>
    <property type="match status" value="1"/>
</dbReference>
<dbReference type="InterPro" id="IPR004358">
    <property type="entry name" value="Sig_transdc_His_kin-like_C"/>
</dbReference>
<comment type="caution">
    <text evidence="15">The sequence shown here is derived from an EMBL/GenBank/DDBJ whole genome shotgun (WGS) entry which is preliminary data.</text>
</comment>
<evidence type="ECO:0000259" key="14">
    <source>
        <dbReference type="PROSITE" id="PS50885"/>
    </source>
</evidence>
<evidence type="ECO:0000259" key="13">
    <source>
        <dbReference type="PROSITE" id="PS50109"/>
    </source>
</evidence>
<dbReference type="InterPro" id="IPR003660">
    <property type="entry name" value="HAMP_dom"/>
</dbReference>
<comment type="subcellular location">
    <subcellularLocation>
        <location evidence="3">Cell membrane</location>
    </subcellularLocation>
</comment>
<dbReference type="Gene3D" id="6.10.340.10">
    <property type="match status" value="1"/>
</dbReference>
<dbReference type="EC" id="2.7.13.3" evidence="4"/>
<dbReference type="Pfam" id="PF00512">
    <property type="entry name" value="HisKA"/>
    <property type="match status" value="1"/>
</dbReference>
<keyword evidence="5" id="KW-0597">Phosphoprotein</keyword>
<reference evidence="15 16" key="1">
    <citation type="submission" date="2017-11" db="EMBL/GenBank/DDBJ databases">
        <title>Genomic Encyclopedia of Archaeal and Bacterial Type Strains, Phase II (KMG-II): From Individual Species to Whole Genera.</title>
        <authorList>
            <person name="Goeker M."/>
        </authorList>
    </citation>
    <scope>NUCLEOTIDE SEQUENCE [LARGE SCALE GENOMIC DNA]</scope>
    <source>
        <strain evidence="15 16">DSM 27763</strain>
    </source>
</reference>
<evidence type="ECO:0000256" key="3">
    <source>
        <dbReference type="ARBA" id="ARBA00004236"/>
    </source>
</evidence>
<accession>A0A2M9BGZ1</accession>